<gene>
    <name evidence="2" type="ORF">AACH06_01675</name>
</gene>
<evidence type="ECO:0000256" key="1">
    <source>
        <dbReference type="SAM" id="SignalP"/>
    </source>
</evidence>
<organism evidence="2 3">
    <name type="scientific">Ideonella lacteola</name>
    <dbReference type="NCBI Taxonomy" id="2984193"/>
    <lineage>
        <taxon>Bacteria</taxon>
        <taxon>Pseudomonadati</taxon>
        <taxon>Pseudomonadota</taxon>
        <taxon>Betaproteobacteria</taxon>
        <taxon>Burkholderiales</taxon>
        <taxon>Sphaerotilaceae</taxon>
        <taxon>Ideonella</taxon>
    </lineage>
</organism>
<reference evidence="2 3" key="1">
    <citation type="submission" date="2024-04" db="EMBL/GenBank/DDBJ databases">
        <title>Novel species of the genus Ideonella isolated from streams.</title>
        <authorList>
            <person name="Lu H."/>
        </authorList>
    </citation>
    <scope>NUCLEOTIDE SEQUENCE [LARGE SCALE GENOMIC DNA]</scope>
    <source>
        <strain evidence="2 3">DXS29W</strain>
    </source>
</reference>
<protein>
    <recommendedName>
        <fullName evidence="4">C-type lectin domain-containing protein</fullName>
    </recommendedName>
</protein>
<sequence>MKINQLTHALLVAGLLITTATTASAARQRGGTDPAPNAAEVEAVSIAPAITCPAGFYSVGATLCMTGALGPTSFANAMAYCQAIGGSVAGYGAWRYRVLYGDGIAAPVGWWLGPITADDNALFVNSGDVGNFDGEGSRFDSRYYACSKG</sequence>
<accession>A0ABU9BHU5</accession>
<dbReference type="EMBL" id="JBBUTG010000001">
    <property type="protein sequence ID" value="MEK8029517.1"/>
    <property type="molecule type" value="Genomic_DNA"/>
</dbReference>
<feature type="signal peptide" evidence="1">
    <location>
        <begin position="1"/>
        <end position="25"/>
    </location>
</feature>
<dbReference type="Proteomes" id="UP001371218">
    <property type="component" value="Unassembled WGS sequence"/>
</dbReference>
<feature type="chain" id="PRO_5046788089" description="C-type lectin domain-containing protein" evidence="1">
    <location>
        <begin position="26"/>
        <end position="149"/>
    </location>
</feature>
<proteinExistence type="predicted"/>
<name>A0ABU9BHU5_9BURK</name>
<evidence type="ECO:0008006" key="4">
    <source>
        <dbReference type="Google" id="ProtNLM"/>
    </source>
</evidence>
<keyword evidence="3" id="KW-1185">Reference proteome</keyword>
<dbReference type="RefSeq" id="WP_341423853.1">
    <property type="nucleotide sequence ID" value="NZ_JBBUTG010000001.1"/>
</dbReference>
<comment type="caution">
    <text evidence="2">The sequence shown here is derived from an EMBL/GenBank/DDBJ whole genome shotgun (WGS) entry which is preliminary data.</text>
</comment>
<evidence type="ECO:0000313" key="2">
    <source>
        <dbReference type="EMBL" id="MEK8029517.1"/>
    </source>
</evidence>
<keyword evidence="1" id="KW-0732">Signal</keyword>
<evidence type="ECO:0000313" key="3">
    <source>
        <dbReference type="Proteomes" id="UP001371218"/>
    </source>
</evidence>